<accession>A0A6J4QF92</accession>
<name>A0A6J4QF92_9PSEU</name>
<feature type="compositionally biased region" description="Low complexity" evidence="1">
    <location>
        <begin position="1"/>
        <end position="27"/>
    </location>
</feature>
<feature type="non-terminal residue" evidence="2">
    <location>
        <position position="33"/>
    </location>
</feature>
<feature type="non-terminal residue" evidence="2">
    <location>
        <position position="1"/>
    </location>
</feature>
<proteinExistence type="predicted"/>
<feature type="region of interest" description="Disordered" evidence="1">
    <location>
        <begin position="1"/>
        <end position="33"/>
    </location>
</feature>
<gene>
    <name evidence="2" type="ORF">AVDCRST_MAG66-4096</name>
</gene>
<evidence type="ECO:0000313" key="2">
    <source>
        <dbReference type="EMBL" id="CAA9442515.1"/>
    </source>
</evidence>
<organism evidence="2">
    <name type="scientific">uncultured Pseudonocardia sp</name>
    <dbReference type="NCBI Taxonomy" id="211455"/>
    <lineage>
        <taxon>Bacteria</taxon>
        <taxon>Bacillati</taxon>
        <taxon>Actinomycetota</taxon>
        <taxon>Actinomycetes</taxon>
        <taxon>Pseudonocardiales</taxon>
        <taxon>Pseudonocardiaceae</taxon>
        <taxon>Pseudonocardia</taxon>
        <taxon>environmental samples</taxon>
    </lineage>
</organism>
<dbReference type="AlphaFoldDB" id="A0A6J4QF92"/>
<dbReference type="EMBL" id="CADCUS010000562">
    <property type="protein sequence ID" value="CAA9442515.1"/>
    <property type="molecule type" value="Genomic_DNA"/>
</dbReference>
<sequence length="33" mass="3316">WARSSRSAASGCRRRSTASSSARPACSVASSAS</sequence>
<reference evidence="2" key="1">
    <citation type="submission" date="2020-02" db="EMBL/GenBank/DDBJ databases">
        <authorList>
            <person name="Meier V. D."/>
        </authorList>
    </citation>
    <scope>NUCLEOTIDE SEQUENCE</scope>
    <source>
        <strain evidence="2">AVDCRST_MAG66</strain>
    </source>
</reference>
<evidence type="ECO:0000256" key="1">
    <source>
        <dbReference type="SAM" id="MobiDB-lite"/>
    </source>
</evidence>
<protein>
    <submittedName>
        <fullName evidence="2">Uncharacterized protein</fullName>
    </submittedName>
</protein>